<gene>
    <name evidence="2" type="ORF">FOZ62_028150</name>
</gene>
<sequence length="341" mass="37430">MGLGLEYSKLVRGTAALAVPAAKREDIREVIEPIQVSGWVDREVLKHMPWLSALYALADTVDRKQLRRVKLGGATIRYFYDVLSRPCSVVPTDFADGECCATTDSSLHARRVSEGRVTAPALVQHNRARPCEESAAYATRRGRFGVDLLSGDVGDCICDWSCAKKRIMGKVPTSWKEVDISEALAACMTNSRAEEFKAATESERQPTRATLLANLMRETTERSYQSAINHYERLHGDNIAPATLQKYICAVKTAMEIRLERSKRGPSPLGASGEATEVSWSIAGRSSQGPDENETSPVSLDREIRDAALTATGLVLRYDNIPPLMAKDINTSLEATELIAT</sequence>
<dbReference type="EMBL" id="JABANM010012494">
    <property type="protein sequence ID" value="KAF4735901.1"/>
    <property type="molecule type" value="Genomic_DNA"/>
</dbReference>
<proteinExistence type="predicted"/>
<evidence type="ECO:0000256" key="1">
    <source>
        <dbReference type="SAM" id="MobiDB-lite"/>
    </source>
</evidence>
<reference evidence="2 3" key="1">
    <citation type="submission" date="2020-04" db="EMBL/GenBank/DDBJ databases">
        <title>Perkinsus olseni comparative genomics.</title>
        <authorList>
            <person name="Bogema D.R."/>
        </authorList>
    </citation>
    <scope>NUCLEOTIDE SEQUENCE [LARGE SCALE GENOMIC DNA]</scope>
    <source>
        <strain evidence="2">ATCC PRA-205</strain>
    </source>
</reference>
<dbReference type="Proteomes" id="UP000574390">
    <property type="component" value="Unassembled WGS sequence"/>
</dbReference>
<protein>
    <submittedName>
        <fullName evidence="2">Uncharacterized protein</fullName>
    </submittedName>
</protein>
<evidence type="ECO:0000313" key="3">
    <source>
        <dbReference type="Proteomes" id="UP000574390"/>
    </source>
</evidence>
<feature type="non-terminal residue" evidence="2">
    <location>
        <position position="1"/>
    </location>
</feature>
<comment type="caution">
    <text evidence="2">The sequence shown here is derived from an EMBL/GenBank/DDBJ whole genome shotgun (WGS) entry which is preliminary data.</text>
</comment>
<organism evidence="2 3">
    <name type="scientific">Perkinsus olseni</name>
    <name type="common">Perkinsus atlanticus</name>
    <dbReference type="NCBI Taxonomy" id="32597"/>
    <lineage>
        <taxon>Eukaryota</taxon>
        <taxon>Sar</taxon>
        <taxon>Alveolata</taxon>
        <taxon>Perkinsozoa</taxon>
        <taxon>Perkinsea</taxon>
        <taxon>Perkinsida</taxon>
        <taxon>Perkinsidae</taxon>
        <taxon>Perkinsus</taxon>
    </lineage>
</organism>
<evidence type="ECO:0000313" key="2">
    <source>
        <dbReference type="EMBL" id="KAF4735901.1"/>
    </source>
</evidence>
<feature type="region of interest" description="Disordered" evidence="1">
    <location>
        <begin position="262"/>
        <end position="300"/>
    </location>
</feature>
<dbReference type="AlphaFoldDB" id="A0A7J6SSP7"/>
<accession>A0A7J6SSP7</accession>
<feature type="compositionally biased region" description="Polar residues" evidence="1">
    <location>
        <begin position="284"/>
        <end position="298"/>
    </location>
</feature>
<name>A0A7J6SSP7_PEROL</name>